<reference evidence="7" key="1">
    <citation type="submission" date="2023-07" db="EMBL/GenBank/DDBJ databases">
        <authorList>
            <person name="Ivanov I."/>
            <person name="Teneva D."/>
            <person name="Stoikov I."/>
        </authorList>
    </citation>
    <scope>NUCLEOTIDE SEQUENCE</scope>
    <source>
        <strain evidence="7">4475</strain>
    </source>
</reference>
<dbReference type="PANTHER" id="PTHR10381">
    <property type="entry name" value="ATP-DEPENDENT CLP PROTEASE PROTEOLYTIC SUBUNIT"/>
    <property type="match status" value="1"/>
</dbReference>
<keyword evidence="8" id="KW-1185">Reference proteome</keyword>
<organism evidence="7 8">
    <name type="scientific">Brevibacillus aydinogluensis</name>
    <dbReference type="NCBI Taxonomy" id="927786"/>
    <lineage>
        <taxon>Bacteria</taxon>
        <taxon>Bacillati</taxon>
        <taxon>Bacillota</taxon>
        <taxon>Bacilli</taxon>
        <taxon>Bacillales</taxon>
        <taxon>Paenibacillaceae</taxon>
        <taxon>Brevibacillus</taxon>
    </lineage>
</organism>
<evidence type="ECO:0000256" key="4">
    <source>
        <dbReference type="ARBA" id="ARBA00022801"/>
    </source>
</evidence>
<evidence type="ECO:0000313" key="8">
    <source>
        <dbReference type="Proteomes" id="UP001189619"/>
    </source>
</evidence>
<evidence type="ECO:0000256" key="2">
    <source>
        <dbReference type="ARBA" id="ARBA00022490"/>
    </source>
</evidence>
<dbReference type="GO" id="GO:0006515">
    <property type="term" value="P:protein quality control for misfolded or incompletely synthesized proteins"/>
    <property type="evidence" value="ECO:0007669"/>
    <property type="project" value="TreeGrafter"/>
</dbReference>
<evidence type="ECO:0000313" key="7">
    <source>
        <dbReference type="EMBL" id="CAJ1003887.1"/>
    </source>
</evidence>
<evidence type="ECO:0000256" key="5">
    <source>
        <dbReference type="ARBA" id="ARBA00022825"/>
    </source>
</evidence>
<dbReference type="EMBL" id="OY569118">
    <property type="protein sequence ID" value="CAJ1003887.1"/>
    <property type="molecule type" value="Genomic_DNA"/>
</dbReference>
<keyword evidence="3 7" id="KW-0645">Protease</keyword>
<gene>
    <name evidence="7" type="ORF">BSPP4475_16305</name>
</gene>
<dbReference type="RefSeq" id="WP_368509243.1">
    <property type="nucleotide sequence ID" value="NZ_OY569118.1"/>
</dbReference>
<dbReference type="AlphaFoldDB" id="A0AA48M9S3"/>
<dbReference type="SUPFAM" id="SSF52096">
    <property type="entry name" value="ClpP/crotonase"/>
    <property type="match status" value="1"/>
</dbReference>
<accession>A0AA48M9S3</accession>
<dbReference type="PANTHER" id="PTHR10381:SF70">
    <property type="entry name" value="ATP-DEPENDENT CLP PROTEASE PROTEOLYTIC SUBUNIT"/>
    <property type="match status" value="1"/>
</dbReference>
<dbReference type="NCBIfam" id="NF045542">
    <property type="entry name" value="Clp_rel_HeadMat"/>
    <property type="match status" value="1"/>
</dbReference>
<evidence type="ECO:0000256" key="3">
    <source>
        <dbReference type="ARBA" id="ARBA00022670"/>
    </source>
</evidence>
<dbReference type="PRINTS" id="PR00127">
    <property type="entry name" value="CLPPROTEASEP"/>
</dbReference>
<protein>
    <recommendedName>
        <fullName evidence="6">ATP-dependent Clp protease proteolytic subunit</fullName>
    </recommendedName>
</protein>
<keyword evidence="4" id="KW-0378">Hydrolase</keyword>
<dbReference type="GO" id="GO:0051117">
    <property type="term" value="F:ATPase binding"/>
    <property type="evidence" value="ECO:0007669"/>
    <property type="project" value="TreeGrafter"/>
</dbReference>
<dbReference type="GO" id="GO:0004176">
    <property type="term" value="F:ATP-dependent peptidase activity"/>
    <property type="evidence" value="ECO:0007669"/>
    <property type="project" value="InterPro"/>
</dbReference>
<evidence type="ECO:0000256" key="1">
    <source>
        <dbReference type="ARBA" id="ARBA00007039"/>
    </source>
</evidence>
<dbReference type="GO" id="GO:0009368">
    <property type="term" value="C:endopeptidase Clp complex"/>
    <property type="evidence" value="ECO:0007669"/>
    <property type="project" value="TreeGrafter"/>
</dbReference>
<dbReference type="GO" id="GO:0004252">
    <property type="term" value="F:serine-type endopeptidase activity"/>
    <property type="evidence" value="ECO:0007669"/>
    <property type="project" value="InterPro"/>
</dbReference>
<evidence type="ECO:0000256" key="6">
    <source>
        <dbReference type="RuleBase" id="RU003567"/>
    </source>
</evidence>
<dbReference type="InterPro" id="IPR023562">
    <property type="entry name" value="ClpP/TepA"/>
</dbReference>
<keyword evidence="5" id="KW-0720">Serine protease</keyword>
<keyword evidence="2" id="KW-0963">Cytoplasm</keyword>
<dbReference type="Pfam" id="PF00574">
    <property type="entry name" value="CLP_protease"/>
    <property type="match status" value="1"/>
</dbReference>
<comment type="similarity">
    <text evidence="1 6">Belongs to the peptidase S14 family.</text>
</comment>
<dbReference type="CDD" id="cd07016">
    <property type="entry name" value="S14_ClpP_1"/>
    <property type="match status" value="1"/>
</dbReference>
<sequence length="364" mass="39691">MPSKIEIRGVIIPNDYQWIYDWFEIEATSPGKVNQLIQEANGDDLEVIINSGGGDVFSGSEIYTALKDYPGNVTVKIIGVAASAASVIAMGGKKVMMSPTAQLMIHNASTSTWGDKRDHRHAAEFLQTIDASIANAYRLKTGMSQNELLTLMNKETWMNAQDALEKGFIDEIMFDDGNQLRAVASLQAEFIPQKVIEKLRNEIFRKKGENQMEKLTQMAAQGTAPQSSASMSTEQPPQVITTASTAAPAPQAAMSADAVSKERERLRAIDEIAANIDPALVNEAKYGANPMTAEELAFRAMKEGKLMNAGLFEAAVAANKSAGTDNVQAQMQPQAAEKEFDLNNIRDVNEVFRNIAAMSFGRHQ</sequence>
<dbReference type="InterPro" id="IPR029045">
    <property type="entry name" value="ClpP/crotonase-like_dom_sf"/>
</dbReference>
<dbReference type="InterPro" id="IPR001907">
    <property type="entry name" value="ClpP"/>
</dbReference>
<proteinExistence type="inferred from homology"/>
<dbReference type="Gene3D" id="3.90.226.10">
    <property type="entry name" value="2-enoyl-CoA Hydratase, Chain A, domain 1"/>
    <property type="match status" value="1"/>
</dbReference>
<name>A0AA48M9S3_9BACL</name>
<dbReference type="Proteomes" id="UP001189619">
    <property type="component" value="Chromosome"/>
</dbReference>
<dbReference type="KEGG" id="bayd:BSPP4475_16305"/>